<dbReference type="InterPro" id="IPR009506">
    <property type="entry name" value="YjiS-like"/>
</dbReference>
<dbReference type="Proteomes" id="UP000186997">
    <property type="component" value="Unassembled WGS sequence"/>
</dbReference>
<sequence>MARQTPSQTAPMPFLAFFGAITNSVSRLLAAQNRSAQVLRLQNLSDDELADIGLSRDMILRHVYRDTYYV</sequence>
<protein>
    <recommendedName>
        <fullName evidence="1">YjiS-like domain-containing protein</fullName>
    </recommendedName>
</protein>
<evidence type="ECO:0000313" key="2">
    <source>
        <dbReference type="EMBL" id="SIT76503.1"/>
    </source>
</evidence>
<dbReference type="Pfam" id="PF06568">
    <property type="entry name" value="YjiS-like"/>
    <property type="match status" value="1"/>
</dbReference>
<name>A0A1R3WIR2_9RHOB</name>
<keyword evidence="3" id="KW-1185">Reference proteome</keyword>
<dbReference type="OrthoDB" id="7867799at2"/>
<organism evidence="2 3">
    <name type="scientific">Yoonia rosea</name>
    <dbReference type="NCBI Taxonomy" id="287098"/>
    <lineage>
        <taxon>Bacteria</taxon>
        <taxon>Pseudomonadati</taxon>
        <taxon>Pseudomonadota</taxon>
        <taxon>Alphaproteobacteria</taxon>
        <taxon>Rhodobacterales</taxon>
        <taxon>Paracoccaceae</taxon>
        <taxon>Yoonia</taxon>
    </lineage>
</organism>
<dbReference type="EMBL" id="FTPR01000001">
    <property type="protein sequence ID" value="SIT76503.1"/>
    <property type="molecule type" value="Genomic_DNA"/>
</dbReference>
<gene>
    <name evidence="2" type="ORF">SAMN05421665_0385</name>
</gene>
<reference evidence="3" key="1">
    <citation type="submission" date="2017-01" db="EMBL/GenBank/DDBJ databases">
        <authorList>
            <person name="Varghese N."/>
            <person name="Submissions S."/>
        </authorList>
    </citation>
    <scope>NUCLEOTIDE SEQUENCE [LARGE SCALE GENOMIC DNA]</scope>
    <source>
        <strain evidence="3">DSM 29591</strain>
    </source>
</reference>
<proteinExistence type="predicted"/>
<accession>A0A1R3WIR2</accession>
<dbReference type="RefSeq" id="WP_076658140.1">
    <property type="nucleotide sequence ID" value="NZ_FTPR01000001.1"/>
</dbReference>
<feature type="domain" description="YjiS-like" evidence="1">
    <location>
        <begin position="32"/>
        <end position="59"/>
    </location>
</feature>
<evidence type="ECO:0000259" key="1">
    <source>
        <dbReference type="Pfam" id="PF06568"/>
    </source>
</evidence>
<dbReference type="AlphaFoldDB" id="A0A1R3WIR2"/>
<evidence type="ECO:0000313" key="3">
    <source>
        <dbReference type="Proteomes" id="UP000186997"/>
    </source>
</evidence>